<keyword evidence="3" id="KW-1185">Reference proteome</keyword>
<sequence length="141" mass="16037">MEPGRVIVCGLPANGIIPQLHQQPDDNQATRHINRHIVCGLPAKGIVPQLHPQPQQEADDDPPVNEEPTADQDDDVVELTEVQYRKARKLLIRIEEDEADIEPMFRIALEKMLTYARESAQLRPPKQEQGESSRGKTHRRQ</sequence>
<dbReference type="Proteomes" id="UP000467841">
    <property type="component" value="Unassembled WGS sequence"/>
</dbReference>
<dbReference type="OrthoDB" id="10497142at2759"/>
<gene>
    <name evidence="2" type="ORF">MERR_LOCUS44670</name>
</gene>
<organism evidence="2 3">
    <name type="scientific">Microthlaspi erraticum</name>
    <dbReference type="NCBI Taxonomy" id="1685480"/>
    <lineage>
        <taxon>Eukaryota</taxon>
        <taxon>Viridiplantae</taxon>
        <taxon>Streptophyta</taxon>
        <taxon>Embryophyta</taxon>
        <taxon>Tracheophyta</taxon>
        <taxon>Spermatophyta</taxon>
        <taxon>Magnoliopsida</taxon>
        <taxon>eudicotyledons</taxon>
        <taxon>Gunneridae</taxon>
        <taxon>Pentapetalae</taxon>
        <taxon>rosids</taxon>
        <taxon>malvids</taxon>
        <taxon>Brassicales</taxon>
        <taxon>Brassicaceae</taxon>
        <taxon>Coluteocarpeae</taxon>
        <taxon>Microthlaspi</taxon>
    </lineage>
</organism>
<dbReference type="AlphaFoldDB" id="A0A6D2LCK3"/>
<feature type="region of interest" description="Disordered" evidence="1">
    <location>
        <begin position="44"/>
        <end position="76"/>
    </location>
</feature>
<comment type="caution">
    <text evidence="2">The sequence shown here is derived from an EMBL/GenBank/DDBJ whole genome shotgun (WGS) entry which is preliminary data.</text>
</comment>
<dbReference type="EMBL" id="CACVBM020001695">
    <property type="protein sequence ID" value="CAA7057434.1"/>
    <property type="molecule type" value="Genomic_DNA"/>
</dbReference>
<proteinExistence type="predicted"/>
<evidence type="ECO:0000313" key="2">
    <source>
        <dbReference type="EMBL" id="CAA7057434.1"/>
    </source>
</evidence>
<feature type="compositionally biased region" description="Basic and acidic residues" evidence="1">
    <location>
        <begin position="125"/>
        <end position="134"/>
    </location>
</feature>
<feature type="compositionally biased region" description="Acidic residues" evidence="1">
    <location>
        <begin position="57"/>
        <end position="76"/>
    </location>
</feature>
<evidence type="ECO:0000313" key="3">
    <source>
        <dbReference type="Proteomes" id="UP000467841"/>
    </source>
</evidence>
<evidence type="ECO:0000256" key="1">
    <source>
        <dbReference type="SAM" id="MobiDB-lite"/>
    </source>
</evidence>
<accession>A0A6D2LCK3</accession>
<reference evidence="2" key="1">
    <citation type="submission" date="2020-01" db="EMBL/GenBank/DDBJ databases">
        <authorList>
            <person name="Mishra B."/>
        </authorList>
    </citation>
    <scope>NUCLEOTIDE SEQUENCE [LARGE SCALE GENOMIC DNA]</scope>
</reference>
<protein>
    <submittedName>
        <fullName evidence="2">Uncharacterized protein</fullName>
    </submittedName>
</protein>
<feature type="region of interest" description="Disordered" evidence="1">
    <location>
        <begin position="118"/>
        <end position="141"/>
    </location>
</feature>
<name>A0A6D2LCK3_9BRAS</name>